<dbReference type="InterPro" id="IPR000916">
    <property type="entry name" value="Bet_v_I/MLP"/>
</dbReference>
<dbReference type="GO" id="GO:0005634">
    <property type="term" value="C:nucleus"/>
    <property type="evidence" value="ECO:0007669"/>
    <property type="project" value="UniProtKB-SubCell"/>
</dbReference>
<accession>A0A8T0NT12</accession>
<dbReference type="GO" id="GO:0006952">
    <property type="term" value="P:defense response"/>
    <property type="evidence" value="ECO:0007669"/>
    <property type="project" value="UniProtKB-KW"/>
</dbReference>
<evidence type="ECO:0000313" key="6">
    <source>
        <dbReference type="Proteomes" id="UP000823388"/>
    </source>
</evidence>
<dbReference type="InterPro" id="IPR024949">
    <property type="entry name" value="Bet_v_I_allergen"/>
</dbReference>
<proteinExistence type="inferred from homology"/>
<dbReference type="InterPro" id="IPR050279">
    <property type="entry name" value="Plant_def-hormone_signal"/>
</dbReference>
<evidence type="ECO:0000259" key="4">
    <source>
        <dbReference type="Pfam" id="PF00407"/>
    </source>
</evidence>
<dbReference type="PRINTS" id="PR00634">
    <property type="entry name" value="BETALLERGEN"/>
</dbReference>
<dbReference type="PANTHER" id="PTHR31213:SF201">
    <property type="entry name" value="OS03G0300400 PROTEIN"/>
    <property type="match status" value="1"/>
</dbReference>
<dbReference type="GO" id="GO:0038023">
    <property type="term" value="F:signaling receptor activity"/>
    <property type="evidence" value="ECO:0007669"/>
    <property type="project" value="InterPro"/>
</dbReference>
<dbReference type="Pfam" id="PF00407">
    <property type="entry name" value="Bet_v_1"/>
    <property type="match status" value="1"/>
</dbReference>
<dbReference type="GO" id="GO:0010427">
    <property type="term" value="F:abscisic acid binding"/>
    <property type="evidence" value="ECO:0007669"/>
    <property type="project" value="InterPro"/>
</dbReference>
<dbReference type="GO" id="GO:0009738">
    <property type="term" value="P:abscisic acid-activated signaling pathway"/>
    <property type="evidence" value="ECO:0007669"/>
    <property type="project" value="InterPro"/>
</dbReference>
<dbReference type="InterPro" id="IPR023393">
    <property type="entry name" value="START-like_dom_sf"/>
</dbReference>
<protein>
    <recommendedName>
        <fullName evidence="4">Bet v I/Major latex protein domain-containing protein</fullName>
    </recommendedName>
</protein>
<evidence type="ECO:0000256" key="2">
    <source>
        <dbReference type="ARBA" id="ARBA00009744"/>
    </source>
</evidence>
<evidence type="ECO:0000313" key="5">
    <source>
        <dbReference type="EMBL" id="KAG2552580.1"/>
    </source>
</evidence>
<dbReference type="Proteomes" id="UP000823388">
    <property type="component" value="Chromosome 9K"/>
</dbReference>
<dbReference type="SUPFAM" id="SSF55961">
    <property type="entry name" value="Bet v1-like"/>
    <property type="match status" value="1"/>
</dbReference>
<gene>
    <name evidence="5" type="ORF">PVAP13_9KG470400</name>
</gene>
<keyword evidence="3" id="KW-0611">Plant defense</keyword>
<dbReference type="FunFam" id="3.30.530.20:FF:000007">
    <property type="entry name" value="Major pollen allergen Bet v 1-A"/>
    <property type="match status" value="1"/>
</dbReference>
<comment type="caution">
    <text evidence="5">The sequence shown here is derived from an EMBL/GenBank/DDBJ whole genome shotgun (WGS) entry which is preliminary data.</text>
</comment>
<dbReference type="PANTHER" id="PTHR31213">
    <property type="entry name" value="OS08G0374000 PROTEIN-RELATED"/>
    <property type="match status" value="1"/>
</dbReference>
<dbReference type="AlphaFoldDB" id="A0A8T0NT12"/>
<dbReference type="PROSITE" id="PS00451">
    <property type="entry name" value="PATHOGENESIS_BETVI"/>
    <property type="match status" value="1"/>
</dbReference>
<dbReference type="Gene3D" id="3.30.530.20">
    <property type="match status" value="1"/>
</dbReference>
<organism evidence="5 6">
    <name type="scientific">Panicum virgatum</name>
    <name type="common">Blackwell switchgrass</name>
    <dbReference type="NCBI Taxonomy" id="38727"/>
    <lineage>
        <taxon>Eukaryota</taxon>
        <taxon>Viridiplantae</taxon>
        <taxon>Streptophyta</taxon>
        <taxon>Embryophyta</taxon>
        <taxon>Tracheophyta</taxon>
        <taxon>Spermatophyta</taxon>
        <taxon>Magnoliopsida</taxon>
        <taxon>Liliopsida</taxon>
        <taxon>Poales</taxon>
        <taxon>Poaceae</taxon>
        <taxon>PACMAD clade</taxon>
        <taxon>Panicoideae</taxon>
        <taxon>Panicodae</taxon>
        <taxon>Paniceae</taxon>
        <taxon>Panicinae</taxon>
        <taxon>Panicum</taxon>
        <taxon>Panicum sect. Hiantes</taxon>
    </lineage>
</organism>
<sequence>MASATNSWTLEITSPVAAPRLFRAAVMDWHTLAPKLASHVVAGAHVVQGDAHVGSVRQFNFTSAMPFGFMKERLEFLDADKFECKSTLIEGGGIGVAIETAASHIKVEPAAGGGSLVKVDSTYKLLPGVEVKDEIAKAKESVAAIFKAAEAYLVAHPDAYN</sequence>
<reference evidence="5" key="1">
    <citation type="submission" date="2020-05" db="EMBL/GenBank/DDBJ databases">
        <title>WGS assembly of Panicum virgatum.</title>
        <authorList>
            <person name="Lovell J.T."/>
            <person name="Jenkins J."/>
            <person name="Shu S."/>
            <person name="Juenger T.E."/>
            <person name="Schmutz J."/>
        </authorList>
    </citation>
    <scope>NUCLEOTIDE SEQUENCE</scope>
    <source>
        <strain evidence="5">AP13</strain>
    </source>
</reference>
<feature type="domain" description="Bet v I/Major latex protein" evidence="4">
    <location>
        <begin position="5"/>
        <end position="155"/>
    </location>
</feature>
<evidence type="ECO:0000256" key="1">
    <source>
        <dbReference type="ARBA" id="ARBA00004123"/>
    </source>
</evidence>
<name>A0A8T0NT12_PANVG</name>
<comment type="subcellular location">
    <subcellularLocation>
        <location evidence="1">Nucleus</location>
    </subcellularLocation>
</comment>
<evidence type="ECO:0000256" key="3">
    <source>
        <dbReference type="RuleBase" id="RU000409"/>
    </source>
</evidence>
<dbReference type="CDD" id="cd07816">
    <property type="entry name" value="Bet_v1-like"/>
    <property type="match status" value="1"/>
</dbReference>
<keyword evidence="3" id="KW-0568">Pathogenesis-related protein</keyword>
<keyword evidence="6" id="KW-1185">Reference proteome</keyword>
<dbReference type="GO" id="GO:0004864">
    <property type="term" value="F:protein phosphatase inhibitor activity"/>
    <property type="evidence" value="ECO:0007669"/>
    <property type="project" value="InterPro"/>
</dbReference>
<comment type="similarity">
    <text evidence="2 3">Belongs to the BetVI family.</text>
</comment>
<dbReference type="GO" id="GO:0005737">
    <property type="term" value="C:cytoplasm"/>
    <property type="evidence" value="ECO:0007669"/>
    <property type="project" value="TreeGrafter"/>
</dbReference>
<dbReference type="EMBL" id="CM029053">
    <property type="protein sequence ID" value="KAG2552580.1"/>
    <property type="molecule type" value="Genomic_DNA"/>
</dbReference>
<dbReference type="OrthoDB" id="1500546at2759"/>